<keyword evidence="2" id="KW-1185">Reference proteome</keyword>
<accession>A0A0E0ETZ4</accession>
<name>A0A0E0ETZ4_9ORYZ</name>
<evidence type="ECO:0000313" key="2">
    <source>
        <dbReference type="Proteomes" id="UP000008021"/>
    </source>
</evidence>
<proteinExistence type="predicted"/>
<organism evidence="1">
    <name type="scientific">Oryza meridionalis</name>
    <dbReference type="NCBI Taxonomy" id="40149"/>
    <lineage>
        <taxon>Eukaryota</taxon>
        <taxon>Viridiplantae</taxon>
        <taxon>Streptophyta</taxon>
        <taxon>Embryophyta</taxon>
        <taxon>Tracheophyta</taxon>
        <taxon>Spermatophyta</taxon>
        <taxon>Magnoliopsida</taxon>
        <taxon>Liliopsida</taxon>
        <taxon>Poales</taxon>
        <taxon>Poaceae</taxon>
        <taxon>BOP clade</taxon>
        <taxon>Oryzoideae</taxon>
        <taxon>Oryzeae</taxon>
        <taxon>Oryzinae</taxon>
        <taxon>Oryza</taxon>
    </lineage>
</organism>
<dbReference type="Proteomes" id="UP000008021">
    <property type="component" value="Chromosome 9"/>
</dbReference>
<reference evidence="1" key="1">
    <citation type="submission" date="2015-04" db="UniProtKB">
        <authorList>
            <consortium name="EnsemblPlants"/>
        </authorList>
    </citation>
    <scope>IDENTIFICATION</scope>
</reference>
<sequence>MRIVFGASLFPQPPYAIIIH</sequence>
<reference evidence="1" key="2">
    <citation type="submission" date="2018-05" db="EMBL/GenBank/DDBJ databases">
        <title>OmerRS3 (Oryza meridionalis Reference Sequence Version 3).</title>
        <authorList>
            <person name="Zhang J."/>
            <person name="Kudrna D."/>
            <person name="Lee S."/>
            <person name="Talag J."/>
            <person name="Welchert J."/>
            <person name="Wing R.A."/>
        </authorList>
    </citation>
    <scope>NUCLEOTIDE SEQUENCE [LARGE SCALE GENOMIC DNA]</scope>
    <source>
        <strain evidence="1">cv. OR44</strain>
    </source>
</reference>
<dbReference type="EnsemblPlants" id="OMERI09G12520.1">
    <property type="protein sequence ID" value="OMERI09G12520.1"/>
    <property type="gene ID" value="OMERI09G12520"/>
</dbReference>
<dbReference type="AlphaFoldDB" id="A0A0E0ETZ4"/>
<protein>
    <submittedName>
        <fullName evidence="1">Uncharacterized protein</fullName>
    </submittedName>
</protein>
<evidence type="ECO:0000313" key="1">
    <source>
        <dbReference type="EnsemblPlants" id="OMERI09G12520.1"/>
    </source>
</evidence>
<dbReference type="Gramene" id="OMERI09G12520.1">
    <property type="protein sequence ID" value="OMERI09G12520.1"/>
    <property type="gene ID" value="OMERI09G12520"/>
</dbReference>
<dbReference type="HOGENOM" id="CLU_3428757_0_0_1"/>